<reference evidence="8 9" key="1">
    <citation type="submission" date="2017-10" db="EMBL/GenBank/DDBJ databases">
        <title>Novel microbial diversity and functional potential in the marine mammal oral microbiome.</title>
        <authorList>
            <person name="Dudek N.K."/>
            <person name="Sun C.L."/>
            <person name="Burstein D."/>
            <person name="Kantor R.S."/>
            <person name="Aliaga Goltsman D.S."/>
            <person name="Bik E.M."/>
            <person name="Thomas B.C."/>
            <person name="Banfield J.F."/>
            <person name="Relman D.A."/>
        </authorList>
    </citation>
    <scope>NUCLEOTIDE SEQUENCE [LARGE SCALE GENOMIC DNA]</scope>
    <source>
        <strain evidence="8">DOLJORAL78_61_10</strain>
    </source>
</reference>
<proteinExistence type="predicted"/>
<dbReference type="PROSITE" id="PS51002">
    <property type="entry name" value="CYTB_NTER"/>
    <property type="match status" value="1"/>
</dbReference>
<dbReference type="Proteomes" id="UP000230914">
    <property type="component" value="Unassembled WGS sequence"/>
</dbReference>
<organism evidence="8 9">
    <name type="scientific">Ilumatobacter coccineus</name>
    <dbReference type="NCBI Taxonomy" id="467094"/>
    <lineage>
        <taxon>Bacteria</taxon>
        <taxon>Bacillati</taxon>
        <taxon>Actinomycetota</taxon>
        <taxon>Acidimicrobiia</taxon>
        <taxon>Acidimicrobiales</taxon>
        <taxon>Ilumatobacteraceae</taxon>
        <taxon>Ilumatobacter</taxon>
    </lineage>
</organism>
<dbReference type="GO" id="GO:0016020">
    <property type="term" value="C:membrane"/>
    <property type="evidence" value="ECO:0007669"/>
    <property type="project" value="InterPro"/>
</dbReference>
<sequence length="252" mass="29327">MANDDQPDRWDRLYDRFRATEFGQAVFRAPRRRTARDRIAGQSSNFLLHLYPARMRRREIEFRHSWYLGVISVVLLVILVVTGVALMFFYVPSTDAAHQMVGELTTEVPFGRFMRNAHRWAGHLMVISVSAHMLRIFYRGAYKKPRQFNWIVGVNLLILTLMLAFTGYLLPWDQLSFWAVTVSTEALDYVPLIGDELKELALGGAEITDATLLRFYVLHVAVLPLIMVGLVMLHLWRWRKDARLPQEFDDDE</sequence>
<feature type="transmembrane region" description="Helical" evidence="6">
    <location>
        <begin position="150"/>
        <end position="170"/>
    </location>
</feature>
<dbReference type="Pfam" id="PF00033">
    <property type="entry name" value="Cytochrome_B"/>
    <property type="match status" value="1"/>
</dbReference>
<protein>
    <recommendedName>
        <fullName evidence="3">Cytochrome bc1 complex cytochrome b subunit</fullName>
        <ecNumber evidence="2">7.1.1.8</ecNumber>
    </recommendedName>
    <alternativeName>
        <fullName evidence="5">Cytochrome bc1 reductase complex subunit QcrB</fullName>
    </alternativeName>
</protein>
<dbReference type="GO" id="GO:0016491">
    <property type="term" value="F:oxidoreductase activity"/>
    <property type="evidence" value="ECO:0007669"/>
    <property type="project" value="InterPro"/>
</dbReference>
<dbReference type="SUPFAM" id="SSF81342">
    <property type="entry name" value="Transmembrane di-heme cytochromes"/>
    <property type="match status" value="1"/>
</dbReference>
<feature type="domain" description="Cytochrome b/b6 N-terminal region profile" evidence="7">
    <location>
        <begin position="26"/>
        <end position="247"/>
    </location>
</feature>
<name>A0A2G6KFD4_9ACTN</name>
<evidence type="ECO:0000313" key="9">
    <source>
        <dbReference type="Proteomes" id="UP000230914"/>
    </source>
</evidence>
<dbReference type="InterPro" id="IPR016174">
    <property type="entry name" value="Di-haem_cyt_TM"/>
</dbReference>
<keyword evidence="6" id="KW-0472">Membrane</keyword>
<feature type="transmembrane region" description="Helical" evidence="6">
    <location>
        <begin position="216"/>
        <end position="236"/>
    </location>
</feature>
<evidence type="ECO:0000256" key="4">
    <source>
        <dbReference type="ARBA" id="ARBA00029351"/>
    </source>
</evidence>
<gene>
    <name evidence="8" type="ORF">CSA55_00995</name>
</gene>
<evidence type="ECO:0000256" key="6">
    <source>
        <dbReference type="SAM" id="Phobius"/>
    </source>
</evidence>
<dbReference type="PANTHER" id="PTHR19271:SF16">
    <property type="entry name" value="CYTOCHROME B"/>
    <property type="match status" value="1"/>
</dbReference>
<accession>A0A2G6KFD4</accession>
<evidence type="ECO:0000256" key="1">
    <source>
        <dbReference type="ARBA" id="ARBA00001971"/>
    </source>
</evidence>
<dbReference type="InterPro" id="IPR005797">
    <property type="entry name" value="Cyt_b/b6_N"/>
</dbReference>
<dbReference type="GO" id="GO:0008121">
    <property type="term" value="F:quinol-cytochrome-c reductase activity"/>
    <property type="evidence" value="ECO:0007669"/>
    <property type="project" value="UniProtKB-EC"/>
</dbReference>
<evidence type="ECO:0000313" key="8">
    <source>
        <dbReference type="EMBL" id="PIE34377.1"/>
    </source>
</evidence>
<evidence type="ECO:0000256" key="3">
    <source>
        <dbReference type="ARBA" id="ARBA00016116"/>
    </source>
</evidence>
<evidence type="ECO:0000256" key="5">
    <source>
        <dbReference type="ARBA" id="ARBA00029568"/>
    </source>
</evidence>
<feature type="transmembrane region" description="Helical" evidence="6">
    <location>
        <begin position="120"/>
        <end position="138"/>
    </location>
</feature>
<dbReference type="EMBL" id="PDSL01000020">
    <property type="protein sequence ID" value="PIE34377.1"/>
    <property type="molecule type" value="Genomic_DNA"/>
</dbReference>
<comment type="cofactor">
    <cofactor evidence="1">
        <name>heme</name>
        <dbReference type="ChEBI" id="CHEBI:30413"/>
    </cofactor>
</comment>
<keyword evidence="6" id="KW-1133">Transmembrane helix</keyword>
<dbReference type="AlphaFoldDB" id="A0A2G6KFD4"/>
<comment type="catalytic activity">
    <reaction evidence="4">
        <text>a quinol + 2 Fe(III)-[cytochrome c](out) = a quinone + 2 Fe(II)-[cytochrome c](out) + 2 H(+)(out)</text>
        <dbReference type="Rhea" id="RHEA:11484"/>
        <dbReference type="Rhea" id="RHEA-COMP:10350"/>
        <dbReference type="Rhea" id="RHEA-COMP:14399"/>
        <dbReference type="ChEBI" id="CHEBI:15378"/>
        <dbReference type="ChEBI" id="CHEBI:24646"/>
        <dbReference type="ChEBI" id="CHEBI:29033"/>
        <dbReference type="ChEBI" id="CHEBI:29034"/>
        <dbReference type="ChEBI" id="CHEBI:132124"/>
        <dbReference type="EC" id="7.1.1.8"/>
    </reaction>
</comment>
<dbReference type="PANTHER" id="PTHR19271">
    <property type="entry name" value="CYTOCHROME B"/>
    <property type="match status" value="1"/>
</dbReference>
<evidence type="ECO:0000259" key="7">
    <source>
        <dbReference type="PROSITE" id="PS51002"/>
    </source>
</evidence>
<dbReference type="InterPro" id="IPR027387">
    <property type="entry name" value="Cytb/b6-like_sf"/>
</dbReference>
<comment type="caution">
    <text evidence="8">The sequence shown here is derived from an EMBL/GenBank/DDBJ whole genome shotgun (WGS) entry which is preliminary data.</text>
</comment>
<feature type="transmembrane region" description="Helical" evidence="6">
    <location>
        <begin position="66"/>
        <end position="91"/>
    </location>
</feature>
<dbReference type="Gene3D" id="1.20.810.10">
    <property type="entry name" value="Cytochrome Bc1 Complex, Chain C"/>
    <property type="match status" value="1"/>
</dbReference>
<dbReference type="GO" id="GO:0022904">
    <property type="term" value="P:respiratory electron transport chain"/>
    <property type="evidence" value="ECO:0007669"/>
    <property type="project" value="InterPro"/>
</dbReference>
<keyword evidence="6" id="KW-0812">Transmembrane</keyword>
<evidence type="ECO:0000256" key="2">
    <source>
        <dbReference type="ARBA" id="ARBA00012951"/>
    </source>
</evidence>
<dbReference type="EC" id="7.1.1.8" evidence="2"/>